<feature type="non-terminal residue" evidence="2">
    <location>
        <position position="46"/>
    </location>
</feature>
<accession>B7FG13</accession>
<sequence>HFEAFELLISLTIPTLVWAFLFTPLLTFITTSNFVYLVFAKLFGLK</sequence>
<keyword evidence="1" id="KW-0812">Transmembrane</keyword>
<feature type="non-terminal residue" evidence="2">
    <location>
        <position position="1"/>
    </location>
</feature>
<keyword evidence="1" id="KW-0472">Membrane</keyword>
<keyword evidence="1" id="KW-1133">Transmembrane helix</keyword>
<organism evidence="2">
    <name type="scientific">Medicago truncatula</name>
    <name type="common">Barrel medic</name>
    <name type="synonym">Medicago tribuloides</name>
    <dbReference type="NCBI Taxonomy" id="3880"/>
    <lineage>
        <taxon>Eukaryota</taxon>
        <taxon>Viridiplantae</taxon>
        <taxon>Streptophyta</taxon>
        <taxon>Embryophyta</taxon>
        <taxon>Tracheophyta</taxon>
        <taxon>Spermatophyta</taxon>
        <taxon>Magnoliopsida</taxon>
        <taxon>eudicotyledons</taxon>
        <taxon>Gunneridae</taxon>
        <taxon>Pentapetalae</taxon>
        <taxon>rosids</taxon>
        <taxon>fabids</taxon>
        <taxon>Fabales</taxon>
        <taxon>Fabaceae</taxon>
        <taxon>Papilionoideae</taxon>
        <taxon>50 kb inversion clade</taxon>
        <taxon>NPAAA clade</taxon>
        <taxon>Hologalegina</taxon>
        <taxon>IRL clade</taxon>
        <taxon>Trifolieae</taxon>
        <taxon>Medicago</taxon>
    </lineage>
</organism>
<evidence type="ECO:0008006" key="3">
    <source>
        <dbReference type="Google" id="ProtNLM"/>
    </source>
</evidence>
<reference evidence="2" key="1">
    <citation type="submission" date="2008-12" db="EMBL/GenBank/DDBJ databases">
        <title>Medicago truncatula full length cdna cloning project.</title>
        <authorList>
            <person name="Moskal W."/>
            <person name="Chan A."/>
            <person name="Cheung F."/>
            <person name="Xiao Y."/>
            <person name="Town C.D."/>
        </authorList>
    </citation>
    <scope>NUCLEOTIDE SEQUENCE</scope>
</reference>
<proteinExistence type="evidence at transcript level"/>
<feature type="transmembrane region" description="Helical" evidence="1">
    <location>
        <begin position="16"/>
        <end position="39"/>
    </location>
</feature>
<dbReference type="EMBL" id="BT050955">
    <property type="protein sequence ID" value="ACJ83622.1"/>
    <property type="molecule type" value="mRNA"/>
</dbReference>
<protein>
    <recommendedName>
        <fullName evidence="3">Transmembrane protein</fullName>
    </recommendedName>
</protein>
<dbReference type="AlphaFoldDB" id="B7FG13"/>
<evidence type="ECO:0000256" key="1">
    <source>
        <dbReference type="SAM" id="Phobius"/>
    </source>
</evidence>
<evidence type="ECO:0000313" key="2">
    <source>
        <dbReference type="EMBL" id="ACJ83622.1"/>
    </source>
</evidence>
<name>B7FG13_MEDTR</name>